<evidence type="ECO:0000256" key="5">
    <source>
        <dbReference type="SAM" id="Phobius"/>
    </source>
</evidence>
<dbReference type="GO" id="GO:0016787">
    <property type="term" value="F:hydrolase activity"/>
    <property type="evidence" value="ECO:0007669"/>
    <property type="project" value="UniProtKB-KW"/>
</dbReference>
<keyword evidence="8" id="KW-1185">Reference proteome</keyword>
<dbReference type="InterPro" id="IPR052041">
    <property type="entry name" value="Nucleic_acid_metab_PIN/TRAM"/>
</dbReference>
<evidence type="ECO:0000313" key="7">
    <source>
        <dbReference type="EMBL" id="MSR90481.1"/>
    </source>
</evidence>
<feature type="transmembrane region" description="Helical" evidence="5">
    <location>
        <begin position="119"/>
        <end position="144"/>
    </location>
</feature>
<keyword evidence="4" id="KW-0460">Magnesium</keyword>
<dbReference type="AlphaFoldDB" id="A0A7X2T0D1"/>
<evidence type="ECO:0000256" key="3">
    <source>
        <dbReference type="ARBA" id="ARBA00022801"/>
    </source>
</evidence>
<keyword evidence="5" id="KW-1133">Transmembrane helix</keyword>
<keyword evidence="5" id="KW-0472">Membrane</keyword>
<dbReference type="RefSeq" id="WP_154530361.1">
    <property type="nucleotide sequence ID" value="NZ_JAQXTV010000057.1"/>
</dbReference>
<evidence type="ECO:0000256" key="4">
    <source>
        <dbReference type="ARBA" id="ARBA00022842"/>
    </source>
</evidence>
<keyword evidence="5" id="KW-0812">Transmembrane</keyword>
<evidence type="ECO:0000313" key="8">
    <source>
        <dbReference type="Proteomes" id="UP000460287"/>
    </source>
</evidence>
<reference evidence="7 8" key="1">
    <citation type="submission" date="2019-08" db="EMBL/GenBank/DDBJ databases">
        <title>In-depth cultivation of the pig gut microbiome towards novel bacterial diversity and tailored functional studies.</title>
        <authorList>
            <person name="Wylensek D."/>
            <person name="Hitch T.C.A."/>
            <person name="Clavel T."/>
        </authorList>
    </citation>
    <scope>NUCLEOTIDE SEQUENCE [LARGE SCALE GENOMIC DNA]</scope>
    <source>
        <strain evidence="7 8">WCA-383-APC-5B</strain>
    </source>
</reference>
<feature type="domain" description="TRAM" evidence="6">
    <location>
        <begin position="303"/>
        <end position="364"/>
    </location>
</feature>
<name>A0A7X2T0D1_9CLOT</name>
<sequence length="369" mass="40117">MIKNIFRGIMSILGLIVGVVLAGVLIRNPYVEGLQFASDNVKEIIIYILCIIILGLIFFLISSVVYKGIEVLIAVIDKSTQKTTISEILFAVAGAFIALILTLLFLAPINKALGDVGKLFKIVSAVVFILINLVAVIIGASISVKKKDEVTQLLRNLRKDGIKDKKSKNKSASAPKVLDTSVIIDGRIFDLCQTGFIEGPLIIPNFVLDELRHVSDSSDSLKRNRGRRGLDIINKIQKELSIEVRNYEGDFPEIAEVDIKLLKLAQTLGGKVVTNDFNLNKVAEFQGVSVLNINELANAIKPVVLPGEELGINVVKEGKESGQGVAYLDDGTMIVVEGGKKYVGEDITVVVTSVLQTSAGRMIFAKKKE</sequence>
<dbReference type="SMART" id="SM00670">
    <property type="entry name" value="PINc"/>
    <property type="match status" value="1"/>
</dbReference>
<comment type="caution">
    <text evidence="7">The sequence shown here is derived from an EMBL/GenBank/DDBJ whole genome shotgun (WGS) entry which is preliminary data.</text>
</comment>
<dbReference type="Gene3D" id="3.40.50.1010">
    <property type="entry name" value="5'-nuclease"/>
    <property type="match status" value="1"/>
</dbReference>
<organism evidence="7 8">
    <name type="scientific">Inconstantimicrobium porci</name>
    <dbReference type="NCBI Taxonomy" id="2652291"/>
    <lineage>
        <taxon>Bacteria</taxon>
        <taxon>Bacillati</taxon>
        <taxon>Bacillota</taxon>
        <taxon>Clostridia</taxon>
        <taxon>Eubacteriales</taxon>
        <taxon>Clostridiaceae</taxon>
        <taxon>Inconstantimicrobium</taxon>
    </lineage>
</organism>
<dbReference type="EMBL" id="VULX01000002">
    <property type="protein sequence ID" value="MSR90481.1"/>
    <property type="molecule type" value="Genomic_DNA"/>
</dbReference>
<dbReference type="CDD" id="cd09877">
    <property type="entry name" value="PIN_YacL-like"/>
    <property type="match status" value="1"/>
</dbReference>
<evidence type="ECO:0000256" key="1">
    <source>
        <dbReference type="ARBA" id="ARBA00001946"/>
    </source>
</evidence>
<dbReference type="SUPFAM" id="SSF88723">
    <property type="entry name" value="PIN domain-like"/>
    <property type="match status" value="1"/>
</dbReference>
<dbReference type="InterPro" id="IPR002792">
    <property type="entry name" value="TRAM_dom"/>
</dbReference>
<dbReference type="PROSITE" id="PS50926">
    <property type="entry name" value="TRAM"/>
    <property type="match status" value="1"/>
</dbReference>
<dbReference type="InterPro" id="IPR002716">
    <property type="entry name" value="PIN_dom"/>
</dbReference>
<feature type="transmembrane region" description="Helical" evidence="5">
    <location>
        <begin position="5"/>
        <end position="24"/>
    </location>
</feature>
<gene>
    <name evidence="7" type="ORF">FYJ33_03370</name>
</gene>
<evidence type="ECO:0000256" key="2">
    <source>
        <dbReference type="ARBA" id="ARBA00022722"/>
    </source>
</evidence>
<protein>
    <submittedName>
        <fullName evidence="7">PIN/TRAM domain-containing protein</fullName>
    </submittedName>
</protein>
<feature type="transmembrane region" description="Helical" evidence="5">
    <location>
        <begin position="44"/>
        <end position="66"/>
    </location>
</feature>
<accession>A0A7X2T0D1</accession>
<keyword evidence="2" id="KW-0540">Nuclease</keyword>
<dbReference type="Proteomes" id="UP000460287">
    <property type="component" value="Unassembled WGS sequence"/>
</dbReference>
<dbReference type="PANTHER" id="PTHR11603">
    <property type="entry name" value="AAA FAMILY ATPASE"/>
    <property type="match status" value="1"/>
</dbReference>
<dbReference type="Pfam" id="PF01850">
    <property type="entry name" value="PIN"/>
    <property type="match status" value="1"/>
</dbReference>
<dbReference type="PANTHER" id="PTHR11603:SF147">
    <property type="entry name" value="MEMBRANE PROTEIN"/>
    <property type="match status" value="1"/>
</dbReference>
<comment type="cofactor">
    <cofactor evidence="1">
        <name>Mg(2+)</name>
        <dbReference type="ChEBI" id="CHEBI:18420"/>
    </cofactor>
</comment>
<feature type="transmembrane region" description="Helical" evidence="5">
    <location>
        <begin position="87"/>
        <end position="107"/>
    </location>
</feature>
<keyword evidence="3" id="KW-0378">Hydrolase</keyword>
<dbReference type="GO" id="GO:0004518">
    <property type="term" value="F:nuclease activity"/>
    <property type="evidence" value="ECO:0007669"/>
    <property type="project" value="UniProtKB-KW"/>
</dbReference>
<dbReference type="InterPro" id="IPR029060">
    <property type="entry name" value="PIN-like_dom_sf"/>
</dbReference>
<proteinExistence type="predicted"/>
<evidence type="ECO:0000259" key="6">
    <source>
        <dbReference type="PROSITE" id="PS50926"/>
    </source>
</evidence>